<proteinExistence type="predicted"/>
<accession>A0ACC2I2Y6</accession>
<evidence type="ECO:0000313" key="1">
    <source>
        <dbReference type="EMBL" id="KAJ8109364.1"/>
    </source>
</evidence>
<keyword evidence="2" id="KW-1185">Reference proteome</keyword>
<evidence type="ECO:0000313" key="2">
    <source>
        <dbReference type="Proteomes" id="UP001153331"/>
    </source>
</evidence>
<protein>
    <submittedName>
        <fullName evidence="1">Uncharacterized protein</fullName>
    </submittedName>
</protein>
<organism evidence="1 2">
    <name type="scientific">Boeremia exigua</name>
    <dbReference type="NCBI Taxonomy" id="749465"/>
    <lineage>
        <taxon>Eukaryota</taxon>
        <taxon>Fungi</taxon>
        <taxon>Dikarya</taxon>
        <taxon>Ascomycota</taxon>
        <taxon>Pezizomycotina</taxon>
        <taxon>Dothideomycetes</taxon>
        <taxon>Pleosporomycetidae</taxon>
        <taxon>Pleosporales</taxon>
        <taxon>Pleosporineae</taxon>
        <taxon>Didymellaceae</taxon>
        <taxon>Boeremia</taxon>
    </lineage>
</organism>
<dbReference type="EMBL" id="JAPHNI010000621">
    <property type="protein sequence ID" value="KAJ8109364.1"/>
    <property type="molecule type" value="Genomic_DNA"/>
</dbReference>
<gene>
    <name evidence="1" type="ORF">OPT61_g7509</name>
</gene>
<reference evidence="1" key="1">
    <citation type="submission" date="2022-11" db="EMBL/GenBank/DDBJ databases">
        <title>Genome Sequence of Boeremia exigua.</title>
        <authorList>
            <person name="Buettner E."/>
        </authorList>
    </citation>
    <scope>NUCLEOTIDE SEQUENCE</scope>
    <source>
        <strain evidence="1">CU02</strain>
    </source>
</reference>
<comment type="caution">
    <text evidence="1">The sequence shown here is derived from an EMBL/GenBank/DDBJ whole genome shotgun (WGS) entry which is preliminary data.</text>
</comment>
<dbReference type="Proteomes" id="UP001153331">
    <property type="component" value="Unassembled WGS sequence"/>
</dbReference>
<name>A0ACC2I2Y6_9PLEO</name>
<sequence length="1224" mass="137214">MSSPTPFRVIIVGGGIAGLSAAIALRKENRHITILEQSRLSTEIGATISLQPNATRIMQQSWELENLLEDSHGTIDHGFRIYNTDGQMVNEIPLRSRTQYGADRIMWHRQDLHAYLRHLTTDPERKGQPAILRTSARVSSCNCDEGRVTLEDGDVLEADLVIGADGIHSVLRSSVLGKDVKPQPTGFSAYRLMLPIKELNERAPRFAKSIRPEEPYTSMIMAHSCRLIMGPARDAQLYSIVGLVPDERMNEDPESAQSWVTKGDPEKMLETFVDFPSWTQDVLRNADSIGLWQLRDLDPLETWYRGRTILIGDAAHAMLPTQGQGASQTIEDAEALGTLFGHITDRPSRAQISDILKDVFDSRYERASLIQRFSREAAKPATEKDSNVIKMRPDEFMDYNYRNERAFRCEECPAAFNRRDLLLRHQATHAKNAKDGLVGPNRVAQRATKACDSCVVSKVKCDNSRPCKRCHKKGLTCLTKSSGSSPLPRGTSEDQQQVFGVVAEQQDDPTQFENAVQTDHVFMEATTDAQALLDLYNTTGYSQHTIPAFFEQIMVPAPDFMGADYLQPPPDLAAWMPEVDWLGQVDIFGNDFTPAIDQMLEVQVSQDLALPLQTETSKTTDLSQEKIDSNSAKRRHAVFKQSAWFWIPERNQHAFSEHENITLDERNVDLASSPHMPCASNVVIPDQLSAGARDRIFQLVSKTARSQITIPSFPSADCIDKLIKVGIAKRTETDAWIHPYTFESATSRPEYLTALVAAGCVCFGVPSVSRTGLALQEIVRVALNNLSENDNSVLRELEYLQASMLWLDIGAFCGYRRKMEVAESSLQSLVTALRRAGRLDYVRYPAVIPSAEDDDEQLHTKWKQWVEQESYKRLAYHLLEHDMHMTMVKHRPPLISYAELTLALPSSKDLWLAPSADLWRTRYLESNPAPGHSSLRSLLKDEAAMLCLSPDIDVQIARSSYLHGIAAQIWEHAQQSVLLHENSDPSSQLWARSRQQRLYQCLQREDFLPGRSPAVTCVYHQFLQMYLHVNLDLITRFAGKCGESAANSAYTHLSPWSQTKEARIAVCHAGQVVRAARNIPPYQVRGPDSFMIYHAIMVLWTFSMMIRDRAKKTGTTTPTRTQPGSPPSRIVYLDDATADNQGDIDAFIFTNSRIPCLHIISTHHSVVTESGTAARLETCNLNYPSQVMKVGVKLLDATHPDVDRETGPPLLRALCGLMEELGGL</sequence>